<protein>
    <submittedName>
        <fullName evidence="1">Uncharacterized protein</fullName>
    </submittedName>
</protein>
<accession>A0A1Y2A2Z2</accession>
<dbReference type="Proteomes" id="UP000193144">
    <property type="component" value="Unassembled WGS sequence"/>
</dbReference>
<organism evidence="1 2">
    <name type="scientific">Clohesyomyces aquaticus</name>
    <dbReference type="NCBI Taxonomy" id="1231657"/>
    <lineage>
        <taxon>Eukaryota</taxon>
        <taxon>Fungi</taxon>
        <taxon>Dikarya</taxon>
        <taxon>Ascomycota</taxon>
        <taxon>Pezizomycotina</taxon>
        <taxon>Dothideomycetes</taxon>
        <taxon>Pleosporomycetidae</taxon>
        <taxon>Pleosporales</taxon>
        <taxon>Lindgomycetaceae</taxon>
        <taxon>Clohesyomyces</taxon>
    </lineage>
</organism>
<dbReference type="AlphaFoldDB" id="A0A1Y2A2Z2"/>
<comment type="caution">
    <text evidence="1">The sequence shown here is derived from an EMBL/GenBank/DDBJ whole genome shotgun (WGS) entry which is preliminary data.</text>
</comment>
<dbReference type="EMBL" id="MCFA01000016">
    <property type="protein sequence ID" value="ORY16838.1"/>
    <property type="molecule type" value="Genomic_DNA"/>
</dbReference>
<proteinExistence type="predicted"/>
<gene>
    <name evidence="1" type="ORF">BCR34DRAFT_556715</name>
</gene>
<evidence type="ECO:0000313" key="2">
    <source>
        <dbReference type="Proteomes" id="UP000193144"/>
    </source>
</evidence>
<reference evidence="1 2" key="1">
    <citation type="submission" date="2016-07" db="EMBL/GenBank/DDBJ databases">
        <title>Pervasive Adenine N6-methylation of Active Genes in Fungi.</title>
        <authorList>
            <consortium name="DOE Joint Genome Institute"/>
            <person name="Mondo S.J."/>
            <person name="Dannebaum R.O."/>
            <person name="Kuo R.C."/>
            <person name="Labutti K."/>
            <person name="Haridas S."/>
            <person name="Kuo A."/>
            <person name="Salamov A."/>
            <person name="Ahrendt S.R."/>
            <person name="Lipzen A."/>
            <person name="Sullivan W."/>
            <person name="Andreopoulos W.B."/>
            <person name="Clum A."/>
            <person name="Lindquist E."/>
            <person name="Daum C."/>
            <person name="Ramamoorthy G.K."/>
            <person name="Gryganskyi A."/>
            <person name="Culley D."/>
            <person name="Magnuson J.K."/>
            <person name="James T.Y."/>
            <person name="O'Malley M.A."/>
            <person name="Stajich J.E."/>
            <person name="Spatafora J.W."/>
            <person name="Visel A."/>
            <person name="Grigoriev I.V."/>
        </authorList>
    </citation>
    <scope>NUCLEOTIDE SEQUENCE [LARGE SCALE GENOMIC DNA]</scope>
    <source>
        <strain evidence="1 2">CBS 115471</strain>
    </source>
</reference>
<keyword evidence="2" id="KW-1185">Reference proteome</keyword>
<feature type="non-terminal residue" evidence="1">
    <location>
        <position position="71"/>
    </location>
</feature>
<sequence length="71" mass="8588">MFSYTERKAQFMFSYTQSEELVERKARFMFTQSEKLISYITRTLSLINIQALYPLHIRTRSKQGLHLYKSM</sequence>
<evidence type="ECO:0000313" key="1">
    <source>
        <dbReference type="EMBL" id="ORY16838.1"/>
    </source>
</evidence>
<name>A0A1Y2A2Z2_9PLEO</name>